<dbReference type="GO" id="GO:0046872">
    <property type="term" value="F:metal ion binding"/>
    <property type="evidence" value="ECO:0007669"/>
    <property type="project" value="UniProtKB-KW"/>
</dbReference>
<comment type="cofactor">
    <cofactor evidence="1">
        <name>a divalent metal cation</name>
        <dbReference type="ChEBI" id="CHEBI:60240"/>
    </cofactor>
</comment>
<dbReference type="EMBL" id="JAVIJP010000009">
    <property type="protein sequence ID" value="KAL3647082.1"/>
    <property type="molecule type" value="Genomic_DNA"/>
</dbReference>
<evidence type="ECO:0000313" key="5">
    <source>
        <dbReference type="EMBL" id="KAL3647082.1"/>
    </source>
</evidence>
<sequence>MAPSIFSSSLRLISTLRAQNCRRMMSTGLNSPSPCLVLPPTFEGGSGDMVYNLYNLVQNKVIKFNNKKLIPQEDTRIVGSSHGWLALFNQRNCDLILTNPVTGRHVKLPPSKSDVPPKGFKEKMRCVCKVIISCDAEQEECQAMMIDDDLRLAFCRPGQSPTEWTTIGALSNLDCIGAIDGTHIPAIVRGRDVSSYRNRHGKISQNVLAACNFDLEFMYVLSGWEGSAHDSKVLNDAITRRNGLKVAQGIFECRSDEFPIEPVDEPSSSTLPVNEEATNGDDFEAWDVASDPPRLRWENRNDLLTYHNYDEWYYRAVALLGSGYTEPFRGLVFAEQTDQLFFVTRHIVPQMGPDGSSVDDRDYERYPYKTVSFDVHKVDWELDGGGGRLSHLDGGSLDGLAMFVGLNHSFAVVATEHNGLKPNSIYFTDDKRIVPRGIIDDYEKYGGHDIGIFDYKNKTISQCYYPCDIQSIKKIMPEPIWLLI</sequence>
<protein>
    <recommendedName>
        <fullName evidence="7">DUF295 domain-containing protein</fullName>
    </recommendedName>
</protein>
<evidence type="ECO:0000256" key="2">
    <source>
        <dbReference type="ARBA" id="ARBA00022723"/>
    </source>
</evidence>
<evidence type="ECO:0000256" key="1">
    <source>
        <dbReference type="ARBA" id="ARBA00001968"/>
    </source>
</evidence>
<dbReference type="Proteomes" id="UP001632038">
    <property type="component" value="Unassembled WGS sequence"/>
</dbReference>
<evidence type="ECO:0000313" key="6">
    <source>
        <dbReference type="Proteomes" id="UP001632038"/>
    </source>
</evidence>
<evidence type="ECO:0008006" key="7">
    <source>
        <dbReference type="Google" id="ProtNLM"/>
    </source>
</evidence>
<reference evidence="6" key="1">
    <citation type="journal article" date="2024" name="IScience">
        <title>Strigolactones Initiate the Formation of Haustorium-like Structures in Castilleja.</title>
        <authorList>
            <person name="Buerger M."/>
            <person name="Peterson D."/>
            <person name="Chory J."/>
        </authorList>
    </citation>
    <scope>NUCLEOTIDE SEQUENCE [LARGE SCALE GENOMIC DNA]</scope>
</reference>
<organism evidence="5 6">
    <name type="scientific">Castilleja foliolosa</name>
    <dbReference type="NCBI Taxonomy" id="1961234"/>
    <lineage>
        <taxon>Eukaryota</taxon>
        <taxon>Viridiplantae</taxon>
        <taxon>Streptophyta</taxon>
        <taxon>Embryophyta</taxon>
        <taxon>Tracheophyta</taxon>
        <taxon>Spermatophyta</taxon>
        <taxon>Magnoliopsida</taxon>
        <taxon>eudicotyledons</taxon>
        <taxon>Gunneridae</taxon>
        <taxon>Pentapetalae</taxon>
        <taxon>asterids</taxon>
        <taxon>lamiids</taxon>
        <taxon>Lamiales</taxon>
        <taxon>Orobanchaceae</taxon>
        <taxon>Pedicularideae</taxon>
        <taxon>Castillejinae</taxon>
        <taxon>Castilleja</taxon>
    </lineage>
</organism>
<name>A0ABD3DYF1_9LAMI</name>
<dbReference type="AlphaFoldDB" id="A0ABD3DYF1"/>
<gene>
    <name evidence="5" type="ORF">CASFOL_008050</name>
</gene>
<feature type="domain" description="KIB1-4 beta-propeller" evidence="3">
    <location>
        <begin position="334"/>
        <end position="454"/>
    </location>
</feature>
<dbReference type="InterPro" id="IPR050942">
    <property type="entry name" value="F-box_BR-signaling"/>
</dbReference>
<feature type="domain" description="DDE Tnp4" evidence="4">
    <location>
        <begin position="179"/>
        <end position="236"/>
    </location>
</feature>
<comment type="caution">
    <text evidence="5">The sequence shown here is derived from an EMBL/GenBank/DDBJ whole genome shotgun (WGS) entry which is preliminary data.</text>
</comment>
<evidence type="ECO:0000259" key="4">
    <source>
        <dbReference type="Pfam" id="PF13359"/>
    </source>
</evidence>
<evidence type="ECO:0000259" key="3">
    <source>
        <dbReference type="Pfam" id="PF03478"/>
    </source>
</evidence>
<dbReference type="InterPro" id="IPR005174">
    <property type="entry name" value="KIB1-4_b-propeller"/>
</dbReference>
<dbReference type="PANTHER" id="PTHR44259">
    <property type="entry name" value="OS07G0183000 PROTEIN-RELATED"/>
    <property type="match status" value="1"/>
</dbReference>
<keyword evidence="2" id="KW-0479">Metal-binding</keyword>
<dbReference type="PANTHER" id="PTHR44259:SF37">
    <property type="entry name" value="DUF1618 DOMAIN-CONTAINING PROTEIN"/>
    <property type="match status" value="1"/>
</dbReference>
<dbReference type="Pfam" id="PF03478">
    <property type="entry name" value="Beta-prop_KIB1-4"/>
    <property type="match status" value="2"/>
</dbReference>
<keyword evidence="6" id="KW-1185">Reference proteome</keyword>
<accession>A0ABD3DYF1</accession>
<dbReference type="InterPro" id="IPR027806">
    <property type="entry name" value="HARBI1_dom"/>
</dbReference>
<feature type="domain" description="KIB1-4 beta-propeller" evidence="3">
    <location>
        <begin position="54"/>
        <end position="168"/>
    </location>
</feature>
<proteinExistence type="predicted"/>
<dbReference type="Pfam" id="PF13359">
    <property type="entry name" value="DDE_Tnp_4"/>
    <property type="match status" value="1"/>
</dbReference>